<gene>
    <name evidence="1" type="ORF">H7C19_26830</name>
</gene>
<proteinExistence type="predicted"/>
<name>A0A7X0VJ34_9BACL</name>
<dbReference type="RefSeq" id="WP_185672160.1">
    <property type="nucleotide sequence ID" value="NZ_JACJVP010000045.1"/>
</dbReference>
<reference evidence="1 2" key="1">
    <citation type="submission" date="2020-08" db="EMBL/GenBank/DDBJ databases">
        <title>Cohnella phylogeny.</title>
        <authorList>
            <person name="Dunlap C."/>
        </authorList>
    </citation>
    <scope>NUCLEOTIDE SEQUENCE [LARGE SCALE GENOMIC DNA]</scope>
    <source>
        <strain evidence="1 2">DSM 28246</strain>
    </source>
</reference>
<evidence type="ECO:0000313" key="1">
    <source>
        <dbReference type="EMBL" id="MBB6674304.1"/>
    </source>
</evidence>
<dbReference type="EMBL" id="JACJVP010000045">
    <property type="protein sequence ID" value="MBB6674304.1"/>
    <property type="molecule type" value="Genomic_DNA"/>
</dbReference>
<keyword evidence="2" id="KW-1185">Reference proteome</keyword>
<dbReference type="InterPro" id="IPR024998">
    <property type="entry name" value="DUF3906"/>
</dbReference>
<comment type="caution">
    <text evidence="1">The sequence shown here is derived from an EMBL/GenBank/DDBJ whole genome shotgun (WGS) entry which is preliminary data.</text>
</comment>
<dbReference type="Proteomes" id="UP000547209">
    <property type="component" value="Unassembled WGS sequence"/>
</dbReference>
<protein>
    <submittedName>
        <fullName evidence="1">DUF3906 family protein</fullName>
    </submittedName>
</protein>
<accession>A0A7X0VJ34</accession>
<organism evidence="1 2">
    <name type="scientific">Cohnella nanjingensis</name>
    <dbReference type="NCBI Taxonomy" id="1387779"/>
    <lineage>
        <taxon>Bacteria</taxon>
        <taxon>Bacillati</taxon>
        <taxon>Bacillota</taxon>
        <taxon>Bacilli</taxon>
        <taxon>Bacillales</taxon>
        <taxon>Paenibacillaceae</taxon>
        <taxon>Cohnella</taxon>
    </lineage>
</organism>
<dbReference type="Pfam" id="PF13046">
    <property type="entry name" value="DUF3906"/>
    <property type="match status" value="1"/>
</dbReference>
<evidence type="ECO:0000313" key="2">
    <source>
        <dbReference type="Proteomes" id="UP000547209"/>
    </source>
</evidence>
<dbReference type="AlphaFoldDB" id="A0A7X0VJ34"/>
<sequence length="65" mass="7444">MYLYKLEAVIGDRTVTLIVMGDSDRDVLENAEVHIEKHFVGKQDVREIVLLEKRRAVKGAAYVIE</sequence>